<reference evidence="3" key="1">
    <citation type="journal article" date="2008" name="Nature">
        <title>The amphioxus genome and the evolution of the chordate karyotype.</title>
        <authorList>
            <consortium name="US DOE Joint Genome Institute (JGI-PGF)"/>
            <person name="Putnam N.H."/>
            <person name="Butts T."/>
            <person name="Ferrier D.E.K."/>
            <person name="Furlong R.F."/>
            <person name="Hellsten U."/>
            <person name="Kawashima T."/>
            <person name="Robinson-Rechavi M."/>
            <person name="Shoguchi E."/>
            <person name="Terry A."/>
            <person name="Yu J.-K."/>
            <person name="Benito-Gutierrez E.L."/>
            <person name="Dubchak I."/>
            <person name="Garcia-Fernandez J."/>
            <person name="Gibson-Brown J.J."/>
            <person name="Grigoriev I.V."/>
            <person name="Horton A.C."/>
            <person name="de Jong P.J."/>
            <person name="Jurka J."/>
            <person name="Kapitonov V.V."/>
            <person name="Kohara Y."/>
            <person name="Kuroki Y."/>
            <person name="Lindquist E."/>
            <person name="Lucas S."/>
            <person name="Osoegawa K."/>
            <person name="Pennacchio L.A."/>
            <person name="Salamov A.A."/>
            <person name="Satou Y."/>
            <person name="Sauka-Spengler T."/>
            <person name="Schmutz J."/>
            <person name="Shin-I T."/>
            <person name="Toyoda A."/>
            <person name="Bronner-Fraser M."/>
            <person name="Fujiyama A."/>
            <person name="Holland L.Z."/>
            <person name="Holland P.W.H."/>
            <person name="Satoh N."/>
            <person name="Rokhsar D.S."/>
        </authorList>
    </citation>
    <scope>NUCLEOTIDE SEQUENCE [LARGE SCALE GENOMIC DNA]</scope>
    <source>
        <strain evidence="3">S238N-H82</strain>
        <tissue evidence="3">Testes</tissue>
    </source>
</reference>
<evidence type="ECO:0000259" key="2">
    <source>
        <dbReference type="Pfam" id="PF13202"/>
    </source>
</evidence>
<dbReference type="InParanoid" id="C3ZDR6"/>
<proteinExistence type="predicted"/>
<name>C3ZDR6_BRAFL</name>
<dbReference type="EMBL" id="GG666612">
    <property type="protein sequence ID" value="EEN48872.1"/>
    <property type="molecule type" value="Genomic_DNA"/>
</dbReference>
<dbReference type="Pfam" id="PF13202">
    <property type="entry name" value="EF-hand_5"/>
    <property type="match status" value="1"/>
</dbReference>
<gene>
    <name evidence="3" type="ORF">BRAFLDRAFT_65447</name>
</gene>
<keyword evidence="1" id="KW-0106">Calcium</keyword>
<dbReference type="InterPro" id="IPR002048">
    <property type="entry name" value="EF_hand_dom"/>
</dbReference>
<dbReference type="AlphaFoldDB" id="C3ZDR6"/>
<sequence length="249" mass="27824">MQNVSPRKSLRGLAALGINYGSLPSSLRCLGNGVSDEEIVELWGSADKFYELNTDGDDYLTFREIENGMSLQDFFNEFDSNGIYFILCMSFVHHHRSSFGCSADDGMLDAIEAYQVNFIYDIWYNNAVADNPLDSNGDGKISRMEILSHMTYDEVLKALDVDGNRELTAVELNVLMGVGTTQFIADQDSNNDGVVDFQEAYLNRMNLRRIFNRLDLDDSNYLENGEGSGFYVVWDAIVMMGGGTNPNGN</sequence>
<feature type="domain" description="EF-hand" evidence="2">
    <location>
        <begin position="133"/>
        <end position="146"/>
    </location>
</feature>
<protein>
    <recommendedName>
        <fullName evidence="2">EF-hand domain-containing protein</fullName>
    </recommendedName>
</protein>
<organism>
    <name type="scientific">Branchiostoma floridae</name>
    <name type="common">Florida lancelet</name>
    <name type="synonym">Amphioxus</name>
    <dbReference type="NCBI Taxonomy" id="7739"/>
    <lineage>
        <taxon>Eukaryota</taxon>
        <taxon>Metazoa</taxon>
        <taxon>Chordata</taxon>
        <taxon>Cephalochordata</taxon>
        <taxon>Leptocardii</taxon>
        <taxon>Amphioxiformes</taxon>
        <taxon>Branchiostomatidae</taxon>
        <taxon>Branchiostoma</taxon>
    </lineage>
</organism>
<dbReference type="SUPFAM" id="SSF47473">
    <property type="entry name" value="EF-hand"/>
    <property type="match status" value="2"/>
</dbReference>
<dbReference type="Gene3D" id="1.10.238.10">
    <property type="entry name" value="EF-hand"/>
    <property type="match status" value="2"/>
</dbReference>
<dbReference type="InterPro" id="IPR018247">
    <property type="entry name" value="EF_Hand_1_Ca_BS"/>
</dbReference>
<dbReference type="PROSITE" id="PS00018">
    <property type="entry name" value="EF_HAND_1"/>
    <property type="match status" value="2"/>
</dbReference>
<evidence type="ECO:0000313" key="3">
    <source>
        <dbReference type="EMBL" id="EEN48872.1"/>
    </source>
</evidence>
<accession>C3ZDR6</accession>
<dbReference type="InterPro" id="IPR011992">
    <property type="entry name" value="EF-hand-dom_pair"/>
</dbReference>
<evidence type="ECO:0000256" key="1">
    <source>
        <dbReference type="ARBA" id="ARBA00022837"/>
    </source>
</evidence>
<dbReference type="GO" id="GO:0005509">
    <property type="term" value="F:calcium ion binding"/>
    <property type="evidence" value="ECO:0007669"/>
    <property type="project" value="InterPro"/>
</dbReference>